<evidence type="ECO:0000313" key="2">
    <source>
        <dbReference type="EMBL" id="KAL3804556.1"/>
    </source>
</evidence>
<feature type="compositionally biased region" description="Pro residues" evidence="1">
    <location>
        <begin position="734"/>
        <end position="743"/>
    </location>
</feature>
<reference evidence="2 3" key="1">
    <citation type="submission" date="2024-10" db="EMBL/GenBank/DDBJ databases">
        <title>Updated reference genomes for cyclostephanoid diatoms.</title>
        <authorList>
            <person name="Roberts W.R."/>
            <person name="Alverson A.J."/>
        </authorList>
    </citation>
    <scope>NUCLEOTIDE SEQUENCE [LARGE SCALE GENOMIC DNA]</scope>
    <source>
        <strain evidence="2 3">AJA010-31</strain>
    </source>
</reference>
<keyword evidence="3" id="KW-1185">Reference proteome</keyword>
<evidence type="ECO:0000256" key="1">
    <source>
        <dbReference type="SAM" id="MobiDB-lite"/>
    </source>
</evidence>
<feature type="region of interest" description="Disordered" evidence="1">
    <location>
        <begin position="1"/>
        <end position="78"/>
    </location>
</feature>
<feature type="compositionally biased region" description="Low complexity" evidence="1">
    <location>
        <begin position="145"/>
        <end position="161"/>
    </location>
</feature>
<proteinExistence type="predicted"/>
<feature type="compositionally biased region" description="Basic and acidic residues" evidence="1">
    <location>
        <begin position="795"/>
        <end position="807"/>
    </location>
</feature>
<feature type="compositionally biased region" description="Basic and acidic residues" evidence="1">
    <location>
        <begin position="660"/>
        <end position="670"/>
    </location>
</feature>
<feature type="compositionally biased region" description="Basic and acidic residues" evidence="1">
    <location>
        <begin position="762"/>
        <end position="775"/>
    </location>
</feature>
<feature type="compositionally biased region" description="Low complexity" evidence="1">
    <location>
        <begin position="720"/>
        <end position="733"/>
    </location>
</feature>
<feature type="compositionally biased region" description="Low complexity" evidence="1">
    <location>
        <begin position="41"/>
        <end position="52"/>
    </location>
</feature>
<comment type="caution">
    <text evidence="2">The sequence shown here is derived from an EMBL/GenBank/DDBJ whole genome shotgun (WGS) entry which is preliminary data.</text>
</comment>
<name>A0ABD3QXS9_9STRA</name>
<feature type="compositionally biased region" description="Polar residues" evidence="1">
    <location>
        <begin position="10"/>
        <end position="27"/>
    </location>
</feature>
<feature type="compositionally biased region" description="Low complexity" evidence="1">
    <location>
        <begin position="564"/>
        <end position="574"/>
    </location>
</feature>
<gene>
    <name evidence="2" type="ORF">ACHAWO_005451</name>
</gene>
<feature type="compositionally biased region" description="Basic and acidic residues" evidence="1">
    <location>
        <begin position="533"/>
        <end position="563"/>
    </location>
</feature>
<feature type="region of interest" description="Disordered" evidence="1">
    <location>
        <begin position="840"/>
        <end position="874"/>
    </location>
</feature>
<feature type="compositionally biased region" description="Basic and acidic residues" evidence="1">
    <location>
        <begin position="851"/>
        <end position="862"/>
    </location>
</feature>
<evidence type="ECO:0000313" key="3">
    <source>
        <dbReference type="Proteomes" id="UP001530400"/>
    </source>
</evidence>
<organism evidence="2 3">
    <name type="scientific">Cyclotella atomus</name>
    <dbReference type="NCBI Taxonomy" id="382360"/>
    <lineage>
        <taxon>Eukaryota</taxon>
        <taxon>Sar</taxon>
        <taxon>Stramenopiles</taxon>
        <taxon>Ochrophyta</taxon>
        <taxon>Bacillariophyta</taxon>
        <taxon>Coscinodiscophyceae</taxon>
        <taxon>Thalassiosirophycidae</taxon>
        <taxon>Stephanodiscales</taxon>
        <taxon>Stephanodiscaceae</taxon>
        <taxon>Cyclotella</taxon>
    </lineage>
</organism>
<accession>A0ABD3QXS9</accession>
<dbReference type="EMBL" id="JALLPJ020000038">
    <property type="protein sequence ID" value="KAL3804556.1"/>
    <property type="molecule type" value="Genomic_DNA"/>
</dbReference>
<feature type="compositionally biased region" description="Basic and acidic residues" evidence="1">
    <location>
        <begin position="702"/>
        <end position="714"/>
    </location>
</feature>
<sequence>MAEPPAEDFTLSTSHADPPTSSTSSNPLEAHFAKHRHHSSSDSASYSSPVDSISREPSKSGSYNASRPNGGDAPSIGYSVRSADDATVRSGGASTVYSYSTARKDKHTTRHVECDDHDEEETAHLLNGRSNERYPNPYRKHQRQATAATATTTNNAFNNNNGYSNNRSGRRRHLQSKLRCNSLVKHRFILIVSVVSCREYFGECQCCSNSGNYSGGGSSILQSIGNTLLQQTLRISHIKKNATILSIMALGMMIFIGGAINLTGSITAEETVVNVKGGDSSGTRGLDLDYNRDADVIVDNNTGAAAGGGGIMDNVHHSKSKVVSGPISDQIDWNKVPPHLRGYYSKAFGNANQGQAANHNPASSEITQIKYRNEGGIDNDYEHSQFSNKAQALAIQSIGQEAVLGYRPFKKEERDYHQQGLLNQEFTAENGGGGGFSGPLVGKDAFAEAEEGPLPNQHQGASPQQGHGLSSAAIVDNSEEEKRLAAQEAALQKAATAEVDARKRRQDELAQLRASAGLTGGYYTEGQVPRQPSVEEGRRQQQQKEEEAKHQIELVREQMKQEAEVAQQPQVELQSAENAPLLPAPKDGEAAAEEEARHREEEKRRQAEAAAQQEDARHREEEKRREAEAAAQQEEARHREEEKRLREELAAREQQLARQQAEEKANRLKLEYAQQLAEEERQKNGSPAEQLMSKYVSVPFEEQTKSVPVEEKMENPPPQVEQQEPPQQQQKPPQQQPPPPTQEQPPQNLPDISEWRTAITAKFHERFKADEKVDHTAIPPPGQAKSPHQTSLLTEKPRQQEKPEQETNYRLQIANGELPFDEWRSMMAKKLHALIMAEHAKNAPPEPSPSEVKEKVSQKMEEVEQAQNAVMAGESTDLESITALQKELSELLSLLGGGG</sequence>
<feature type="region of interest" description="Disordered" evidence="1">
    <location>
        <begin position="102"/>
        <end position="170"/>
    </location>
</feature>
<feature type="compositionally biased region" description="Basic and acidic residues" evidence="1">
    <location>
        <begin position="614"/>
        <end position="651"/>
    </location>
</feature>
<protein>
    <submittedName>
        <fullName evidence="2">Uncharacterized protein</fullName>
    </submittedName>
</protein>
<feature type="region of interest" description="Disordered" evidence="1">
    <location>
        <begin position="520"/>
        <end position="809"/>
    </location>
</feature>
<dbReference type="Proteomes" id="UP001530400">
    <property type="component" value="Unassembled WGS sequence"/>
</dbReference>
<dbReference type="AlphaFoldDB" id="A0ABD3QXS9"/>
<feature type="compositionally biased region" description="Basic and acidic residues" evidence="1">
    <location>
        <begin position="586"/>
        <end position="607"/>
    </location>
</feature>